<evidence type="ECO:0000256" key="1">
    <source>
        <dbReference type="ARBA" id="ARBA00004651"/>
    </source>
</evidence>
<comment type="similarity">
    <text evidence="2">Belongs to the HAK/KUP transporter (TC 2.A.72.3) family.</text>
</comment>
<evidence type="ECO:0000313" key="5">
    <source>
        <dbReference type="EMBL" id="KAK7850677.1"/>
    </source>
</evidence>
<keyword evidence="3" id="KW-1133">Transmembrane helix</keyword>
<reference evidence="5 6" key="1">
    <citation type="journal article" date="2018" name="Sci. Data">
        <title>The draft genome sequence of cork oak.</title>
        <authorList>
            <person name="Ramos A.M."/>
            <person name="Usie A."/>
            <person name="Barbosa P."/>
            <person name="Barros P.M."/>
            <person name="Capote T."/>
            <person name="Chaves I."/>
            <person name="Simoes F."/>
            <person name="Abreu I."/>
            <person name="Carrasquinho I."/>
            <person name="Faro C."/>
            <person name="Guimaraes J.B."/>
            <person name="Mendonca D."/>
            <person name="Nobrega F."/>
            <person name="Rodrigues L."/>
            <person name="Saibo N.J.M."/>
            <person name="Varela M.C."/>
            <person name="Egas C."/>
            <person name="Matos J."/>
            <person name="Miguel C.M."/>
            <person name="Oliveira M.M."/>
            <person name="Ricardo C.P."/>
            <person name="Goncalves S."/>
        </authorList>
    </citation>
    <scope>NUCLEOTIDE SEQUENCE [LARGE SCALE GENOMIC DNA]</scope>
    <source>
        <strain evidence="6">cv. HL8</strain>
    </source>
</reference>
<dbReference type="InterPro" id="IPR053951">
    <property type="entry name" value="K_trans_N"/>
</dbReference>
<evidence type="ECO:0000259" key="4">
    <source>
        <dbReference type="Pfam" id="PF02705"/>
    </source>
</evidence>
<accession>A0AAW0LID4</accession>
<dbReference type="InterPro" id="IPR003855">
    <property type="entry name" value="K+_transporter"/>
</dbReference>
<dbReference type="AlphaFoldDB" id="A0AAW0LID4"/>
<evidence type="ECO:0000256" key="2">
    <source>
        <dbReference type="ARBA" id="ARBA00008440"/>
    </source>
</evidence>
<comment type="subcellular location">
    <subcellularLocation>
        <location evidence="1">Cell membrane</location>
        <topology evidence="1">Multi-pass membrane protein</topology>
    </subcellularLocation>
</comment>
<keyword evidence="3" id="KW-0812">Transmembrane</keyword>
<sequence length="170" mass="19595">MSSLSHKFVDGGYLPLLFASTLVTIMYLWNYGYWKKYKYELDNKVSTHKLVEVASDPSIHRVPSVALFYTDLVYGIFPVFTYYVANVFIRNDVLKPNELADNNEVEKVDEEMVQREMGIIDDAPKFGDVVYLIGVNEVMASKGSSFLKKLAINYAYNRLKRCVSRQMKFS</sequence>
<proteinExistence type="inferred from homology"/>
<feature type="domain" description="K+ potassium transporter integral membrane" evidence="4">
    <location>
        <begin position="2"/>
        <end position="51"/>
    </location>
</feature>
<dbReference type="Pfam" id="PF02705">
    <property type="entry name" value="K_trans"/>
    <property type="match status" value="1"/>
</dbReference>
<keyword evidence="6" id="KW-1185">Reference proteome</keyword>
<gene>
    <name evidence="5" type="primary">POT5_10</name>
    <name evidence="5" type="ORF">CFP56_044019</name>
</gene>
<evidence type="ECO:0000313" key="6">
    <source>
        <dbReference type="Proteomes" id="UP000237347"/>
    </source>
</evidence>
<feature type="transmembrane region" description="Helical" evidence="3">
    <location>
        <begin position="12"/>
        <end position="29"/>
    </location>
</feature>
<keyword evidence="3" id="KW-0472">Membrane</keyword>
<feature type="transmembrane region" description="Helical" evidence="3">
    <location>
        <begin position="66"/>
        <end position="85"/>
    </location>
</feature>
<comment type="caution">
    <text evidence="5">The sequence shown here is derived from an EMBL/GenBank/DDBJ whole genome shotgun (WGS) entry which is preliminary data.</text>
</comment>
<dbReference type="GO" id="GO:0005886">
    <property type="term" value="C:plasma membrane"/>
    <property type="evidence" value="ECO:0007669"/>
    <property type="project" value="UniProtKB-SubCell"/>
</dbReference>
<evidence type="ECO:0000256" key="3">
    <source>
        <dbReference type="SAM" id="Phobius"/>
    </source>
</evidence>
<dbReference type="Proteomes" id="UP000237347">
    <property type="component" value="Unassembled WGS sequence"/>
</dbReference>
<protein>
    <submittedName>
        <fullName evidence="5">Potassium transporter 5</fullName>
    </submittedName>
</protein>
<dbReference type="PANTHER" id="PTHR30540">
    <property type="entry name" value="OSMOTIC STRESS POTASSIUM TRANSPORTER"/>
    <property type="match status" value="1"/>
</dbReference>
<dbReference type="GO" id="GO:0015079">
    <property type="term" value="F:potassium ion transmembrane transporter activity"/>
    <property type="evidence" value="ECO:0007669"/>
    <property type="project" value="InterPro"/>
</dbReference>
<dbReference type="EMBL" id="PKMF04000097">
    <property type="protein sequence ID" value="KAK7850677.1"/>
    <property type="molecule type" value="Genomic_DNA"/>
</dbReference>
<dbReference type="PANTHER" id="PTHR30540:SF117">
    <property type="entry name" value="POTASSIUM TRANSPORTER"/>
    <property type="match status" value="1"/>
</dbReference>
<organism evidence="5 6">
    <name type="scientific">Quercus suber</name>
    <name type="common">Cork oak</name>
    <dbReference type="NCBI Taxonomy" id="58331"/>
    <lineage>
        <taxon>Eukaryota</taxon>
        <taxon>Viridiplantae</taxon>
        <taxon>Streptophyta</taxon>
        <taxon>Embryophyta</taxon>
        <taxon>Tracheophyta</taxon>
        <taxon>Spermatophyta</taxon>
        <taxon>Magnoliopsida</taxon>
        <taxon>eudicotyledons</taxon>
        <taxon>Gunneridae</taxon>
        <taxon>Pentapetalae</taxon>
        <taxon>rosids</taxon>
        <taxon>fabids</taxon>
        <taxon>Fagales</taxon>
        <taxon>Fagaceae</taxon>
        <taxon>Quercus</taxon>
    </lineage>
</organism>
<name>A0AAW0LID4_QUESU</name>